<evidence type="ECO:0000313" key="3">
    <source>
        <dbReference type="Proteomes" id="UP000224386"/>
    </source>
</evidence>
<proteinExistence type="predicted"/>
<evidence type="ECO:0000256" key="1">
    <source>
        <dbReference type="SAM" id="Phobius"/>
    </source>
</evidence>
<keyword evidence="1" id="KW-0812">Transmembrane</keyword>
<feature type="transmembrane region" description="Helical" evidence="1">
    <location>
        <begin position="69"/>
        <end position="86"/>
    </location>
</feature>
<gene>
    <name evidence="2" type="ORF">COK05_07785</name>
</gene>
<feature type="transmembrane region" description="Helical" evidence="1">
    <location>
        <begin position="40"/>
        <end position="57"/>
    </location>
</feature>
<dbReference type="Proteomes" id="UP000224386">
    <property type="component" value="Unassembled WGS sequence"/>
</dbReference>
<keyword evidence="1" id="KW-0472">Membrane</keyword>
<name>A0A2C1LVN3_BACCE</name>
<reference evidence="2 3" key="1">
    <citation type="submission" date="2017-09" db="EMBL/GenBank/DDBJ databases">
        <title>Large-scale bioinformatics analysis of Bacillus genomes uncovers conserved roles of natural products in bacterial physiology.</title>
        <authorList>
            <consortium name="Agbiome Team Llc"/>
            <person name="Bleich R.M."/>
            <person name="Grubbs K.J."/>
            <person name="Santa Maria K.C."/>
            <person name="Allen S.E."/>
            <person name="Farag S."/>
            <person name="Shank E.A."/>
            <person name="Bowers A."/>
        </authorList>
    </citation>
    <scope>NUCLEOTIDE SEQUENCE [LARGE SCALE GENOMIC DNA]</scope>
    <source>
        <strain evidence="2 3">AFS070861</strain>
    </source>
</reference>
<sequence length="91" mass="10791">MFGWNDVIENNVFRFLVRLSSKESFVTTMMEKEVEGVNRYVRIFLISIIMLVIWFTIQDVIQLTLNYQIHDLLMGSICFVIVYLFYAKLGL</sequence>
<evidence type="ECO:0000313" key="2">
    <source>
        <dbReference type="EMBL" id="PFQ48590.1"/>
    </source>
</evidence>
<organism evidence="2 3">
    <name type="scientific">Bacillus cereus</name>
    <dbReference type="NCBI Taxonomy" id="1396"/>
    <lineage>
        <taxon>Bacteria</taxon>
        <taxon>Bacillati</taxon>
        <taxon>Bacillota</taxon>
        <taxon>Bacilli</taxon>
        <taxon>Bacillales</taxon>
        <taxon>Bacillaceae</taxon>
        <taxon>Bacillus</taxon>
        <taxon>Bacillus cereus group</taxon>
    </lineage>
</organism>
<dbReference type="EMBL" id="NVAP01000016">
    <property type="protein sequence ID" value="PFQ48590.1"/>
    <property type="molecule type" value="Genomic_DNA"/>
</dbReference>
<comment type="caution">
    <text evidence="2">The sequence shown here is derived from an EMBL/GenBank/DDBJ whole genome shotgun (WGS) entry which is preliminary data.</text>
</comment>
<protein>
    <submittedName>
        <fullName evidence="2">Uncharacterized protein</fullName>
    </submittedName>
</protein>
<dbReference type="AlphaFoldDB" id="A0A2C1LVN3"/>
<accession>A0A2C1LVN3</accession>
<dbReference type="RefSeq" id="WP_098612118.1">
    <property type="nucleotide sequence ID" value="NZ_JBNNUB010000013.1"/>
</dbReference>
<keyword evidence="1" id="KW-1133">Transmembrane helix</keyword>